<dbReference type="InterPro" id="IPR011527">
    <property type="entry name" value="ABC1_TM_dom"/>
</dbReference>
<feature type="transmembrane region" description="Helical" evidence="5">
    <location>
        <begin position="25"/>
        <end position="51"/>
    </location>
</feature>
<keyword evidence="11" id="KW-1185">Reference proteome</keyword>
<dbReference type="InterPro" id="IPR050835">
    <property type="entry name" value="ABC_transporter_sub-D"/>
</dbReference>
<keyword evidence="3 5" id="KW-1133">Transmembrane helix</keyword>
<dbReference type="Pfam" id="PF06472">
    <property type="entry name" value="ABC_membrane_2"/>
    <property type="match status" value="1"/>
</dbReference>
<dbReference type="AlphaFoldDB" id="A0A814W8W1"/>
<keyword evidence="1" id="KW-0813">Transport</keyword>
<feature type="domain" description="ABC transmembrane type-1" evidence="6">
    <location>
        <begin position="93"/>
        <end position="293"/>
    </location>
</feature>
<keyword evidence="4 5" id="KW-0472">Membrane</keyword>
<name>A0A814W8W1_9BILA</name>
<dbReference type="EMBL" id="CAJOBA010002075">
    <property type="protein sequence ID" value="CAF3628608.1"/>
    <property type="molecule type" value="Genomic_DNA"/>
</dbReference>
<feature type="transmembrane region" description="Helical" evidence="5">
    <location>
        <begin position="150"/>
        <end position="173"/>
    </location>
</feature>
<dbReference type="InterPro" id="IPR027417">
    <property type="entry name" value="P-loop_NTPase"/>
</dbReference>
<dbReference type="Proteomes" id="UP000677228">
    <property type="component" value="Unassembled WGS sequence"/>
</dbReference>
<evidence type="ECO:0000256" key="2">
    <source>
        <dbReference type="ARBA" id="ARBA00022692"/>
    </source>
</evidence>
<evidence type="ECO:0000259" key="6">
    <source>
        <dbReference type="PROSITE" id="PS50929"/>
    </source>
</evidence>
<evidence type="ECO:0000256" key="3">
    <source>
        <dbReference type="ARBA" id="ARBA00022989"/>
    </source>
</evidence>
<dbReference type="PANTHER" id="PTHR11384:SF59">
    <property type="entry name" value="LYSOSOMAL COBALAMIN TRANSPORTER ABCD4"/>
    <property type="match status" value="1"/>
</dbReference>
<dbReference type="GO" id="GO:0005524">
    <property type="term" value="F:ATP binding"/>
    <property type="evidence" value="ECO:0007669"/>
    <property type="project" value="InterPro"/>
</dbReference>
<gene>
    <name evidence="8" type="ORF">GPM918_LOCUS23575</name>
    <name evidence="7" type="ORF">OVA965_LOCUS6769</name>
    <name evidence="10" type="ORF">SRO942_LOCUS23574</name>
    <name evidence="9" type="ORF">TMI583_LOCUS6765</name>
</gene>
<accession>A0A814W8W1</accession>
<evidence type="ECO:0000313" key="7">
    <source>
        <dbReference type="EMBL" id="CAF0843518.1"/>
    </source>
</evidence>
<evidence type="ECO:0000313" key="9">
    <source>
        <dbReference type="EMBL" id="CAF3628608.1"/>
    </source>
</evidence>
<dbReference type="Proteomes" id="UP000682733">
    <property type="component" value="Unassembled WGS sequence"/>
</dbReference>
<evidence type="ECO:0000256" key="4">
    <source>
        <dbReference type="ARBA" id="ARBA00023136"/>
    </source>
</evidence>
<dbReference type="PANTHER" id="PTHR11384">
    <property type="entry name" value="ATP-BINDING CASSETTE, SUB-FAMILY D MEMBER"/>
    <property type="match status" value="1"/>
</dbReference>
<comment type="caution">
    <text evidence="8">The sequence shown here is derived from an EMBL/GenBank/DDBJ whole genome shotgun (WGS) entry which is preliminary data.</text>
</comment>
<dbReference type="Gene3D" id="1.20.1560.10">
    <property type="entry name" value="ABC transporter type 1, transmembrane domain"/>
    <property type="match status" value="1"/>
</dbReference>
<dbReference type="PROSITE" id="PS50929">
    <property type="entry name" value="ABC_TM1F"/>
    <property type="match status" value="1"/>
</dbReference>
<evidence type="ECO:0000313" key="8">
    <source>
        <dbReference type="EMBL" id="CAF1198116.1"/>
    </source>
</evidence>
<dbReference type="Proteomes" id="UP000681722">
    <property type="component" value="Unassembled WGS sequence"/>
</dbReference>
<evidence type="ECO:0000313" key="10">
    <source>
        <dbReference type="EMBL" id="CAF3962522.1"/>
    </source>
</evidence>
<dbReference type="EMBL" id="CAJNOK010002075">
    <property type="protein sequence ID" value="CAF0843518.1"/>
    <property type="molecule type" value="Genomic_DNA"/>
</dbReference>
<dbReference type="OrthoDB" id="422637at2759"/>
<dbReference type="GO" id="GO:0140359">
    <property type="term" value="F:ABC-type transporter activity"/>
    <property type="evidence" value="ECO:0007669"/>
    <property type="project" value="InterPro"/>
</dbReference>
<dbReference type="Gene3D" id="3.40.50.300">
    <property type="entry name" value="P-loop containing nucleotide triphosphate hydrolases"/>
    <property type="match status" value="1"/>
</dbReference>
<dbReference type="EMBL" id="CAJOBC010008473">
    <property type="protein sequence ID" value="CAF3962522.1"/>
    <property type="molecule type" value="Genomic_DNA"/>
</dbReference>
<protein>
    <recommendedName>
        <fullName evidence="6">ABC transmembrane type-1 domain-containing protein</fullName>
    </recommendedName>
</protein>
<dbReference type="InterPro" id="IPR036640">
    <property type="entry name" value="ABC1_TM_sf"/>
</dbReference>
<evidence type="ECO:0000256" key="5">
    <source>
        <dbReference type="SAM" id="Phobius"/>
    </source>
</evidence>
<feature type="transmembrane region" description="Helical" evidence="5">
    <location>
        <begin position="109"/>
        <end position="130"/>
    </location>
</feature>
<dbReference type="Proteomes" id="UP000663829">
    <property type="component" value="Unassembled WGS sequence"/>
</dbReference>
<dbReference type="SUPFAM" id="SSF52540">
    <property type="entry name" value="P-loop containing nucleoside triphosphate hydrolases"/>
    <property type="match status" value="1"/>
</dbReference>
<dbReference type="EMBL" id="CAJNOQ010008473">
    <property type="protein sequence ID" value="CAF1198116.1"/>
    <property type="molecule type" value="Genomic_DNA"/>
</dbReference>
<evidence type="ECO:0000313" key="11">
    <source>
        <dbReference type="Proteomes" id="UP000663829"/>
    </source>
</evidence>
<dbReference type="SUPFAM" id="SSF90123">
    <property type="entry name" value="ABC transporter transmembrane region"/>
    <property type="match status" value="1"/>
</dbReference>
<keyword evidence="2 5" id="KW-0812">Transmembrane</keyword>
<proteinExistence type="predicted"/>
<organism evidence="8 11">
    <name type="scientific">Didymodactylos carnosus</name>
    <dbReference type="NCBI Taxonomy" id="1234261"/>
    <lineage>
        <taxon>Eukaryota</taxon>
        <taxon>Metazoa</taxon>
        <taxon>Spiralia</taxon>
        <taxon>Gnathifera</taxon>
        <taxon>Rotifera</taxon>
        <taxon>Eurotatoria</taxon>
        <taxon>Bdelloidea</taxon>
        <taxon>Philodinida</taxon>
        <taxon>Philodinidae</taxon>
        <taxon>Didymodactylos</taxon>
    </lineage>
</organism>
<sequence length="507" mass="58847">MRLLPGIICDNWRLTHLYFYSEEKWYARSMIVILIIMEFCSIGLGIVLSYWNNSFFNALQKFDYSAFIKLLLCENAYYGCCLHTQIKQDNPDQRISIDIGLYIQQTYDLCIGILNSSVTFISYVLILWSLSGKISIPITNTYVYELHGGMVWAAIFYAGLGTLITMKIGHFLIRLNYNQELHEADFRFALIRLRENVESIALYHGESYEQTNLNVLYQYLMANSYAIMLRKMKLNWFTNGYNNASIVFPFLVASPRYFSKTITLGDLTQISSSFNHVQSALSFILNSYSKIALWRSSTKRLIEFENNLQYLHNAKELSNIRFGYSTTDDCINIRNLTINLPMSEETLINHFDLTLVPRQSLLITGQITFPLNDTISFLPQKPYMPLGTLLHALTYPQEIQKCKLSDIDHYLSLFNLNYLHYRLTDVSDWSRVLSLGEQQKMSFIRILLQKPMWIFLDEATSSLDEISETLLYSTLINEIPNSTIISVGHRSNLRKFHQKELAFSKLS</sequence>
<evidence type="ECO:0000256" key="1">
    <source>
        <dbReference type="ARBA" id="ARBA00022448"/>
    </source>
</evidence>
<reference evidence="8" key="1">
    <citation type="submission" date="2021-02" db="EMBL/GenBank/DDBJ databases">
        <authorList>
            <person name="Nowell W R."/>
        </authorList>
    </citation>
    <scope>NUCLEOTIDE SEQUENCE</scope>
</reference>
<dbReference type="GO" id="GO:0005886">
    <property type="term" value="C:plasma membrane"/>
    <property type="evidence" value="ECO:0007669"/>
    <property type="project" value="TreeGrafter"/>
</dbReference>